<reference evidence="1" key="1">
    <citation type="submission" date="2021-06" db="EMBL/GenBank/DDBJ databases">
        <authorList>
            <person name="Kallberg Y."/>
            <person name="Tangrot J."/>
            <person name="Rosling A."/>
        </authorList>
    </citation>
    <scope>NUCLEOTIDE SEQUENCE</scope>
    <source>
        <strain evidence="1">BR232B</strain>
    </source>
</reference>
<dbReference type="Pfam" id="PF10294">
    <property type="entry name" value="Methyltransf_16"/>
    <property type="match status" value="1"/>
</dbReference>
<dbReference type="Proteomes" id="UP000789739">
    <property type="component" value="Unassembled WGS sequence"/>
</dbReference>
<proteinExistence type="predicted"/>
<dbReference type="AlphaFoldDB" id="A0A9N9BM12"/>
<sequence>MASLDYNSVIMVQNAGVSAKYRLCLKRPIYPCIHLNMWYTMDLMLVSEMGLFKKEDMKGIEGFTLSCKILNIGPEDYFNQLDVEVRSLCEEACEWSGLTNIEWAGICGDKGGLEFRVVAKNSVGDNELCSHHRRYLHVYPSAEVVHNPGSGGDPAEYTQRDIVDHRLVSLVIGPIELGQCYKYPSSCIHHQMFSNGFRDDATCIDDSLFNSSLECSSSRSSPSSFYSSPSPESLVSISTISNQSSWTSETYLVNNHRAFSLPHNKTLVIQELWDAGIPGKVWDSAFIVAQYMGDCFLKNESVLFGKRILDLSTGTGFVGLYLAALCGVMSNGKAVKEMKQTTVLLTDLEPAIDLIEKNQSLNHYLFKDVKVSTEIEVLSWGDVSKTRRLGPFDIVLASDVIYEPELFDALIQTFVTVCTPNQTHVYVGYKRRGLSPQEEEEFFLKLAEEFKVTVVEGIGKAAEEQKIKIYKLTR</sequence>
<protein>
    <submittedName>
        <fullName evidence="1">10886_t:CDS:1</fullName>
    </submittedName>
</protein>
<dbReference type="InterPro" id="IPR029063">
    <property type="entry name" value="SAM-dependent_MTases_sf"/>
</dbReference>
<dbReference type="PANTHER" id="PTHR14614">
    <property type="entry name" value="HEPATOCELLULAR CARCINOMA-ASSOCIATED ANTIGEN"/>
    <property type="match status" value="1"/>
</dbReference>
<gene>
    <name evidence="1" type="ORF">PBRASI_LOCUS6007</name>
</gene>
<comment type="caution">
    <text evidence="1">The sequence shown here is derived from an EMBL/GenBank/DDBJ whole genome shotgun (WGS) entry which is preliminary data.</text>
</comment>
<dbReference type="EMBL" id="CAJVPI010000754">
    <property type="protein sequence ID" value="CAG8569200.1"/>
    <property type="molecule type" value="Genomic_DNA"/>
</dbReference>
<organism evidence="1 2">
    <name type="scientific">Paraglomus brasilianum</name>
    <dbReference type="NCBI Taxonomy" id="144538"/>
    <lineage>
        <taxon>Eukaryota</taxon>
        <taxon>Fungi</taxon>
        <taxon>Fungi incertae sedis</taxon>
        <taxon>Mucoromycota</taxon>
        <taxon>Glomeromycotina</taxon>
        <taxon>Glomeromycetes</taxon>
        <taxon>Paraglomerales</taxon>
        <taxon>Paraglomeraceae</taxon>
        <taxon>Paraglomus</taxon>
    </lineage>
</organism>
<dbReference type="Gene3D" id="3.40.50.150">
    <property type="entry name" value="Vaccinia Virus protein VP39"/>
    <property type="match status" value="1"/>
</dbReference>
<dbReference type="InterPro" id="IPR019410">
    <property type="entry name" value="Methyltransf_16"/>
</dbReference>
<evidence type="ECO:0000313" key="2">
    <source>
        <dbReference type="Proteomes" id="UP000789739"/>
    </source>
</evidence>
<name>A0A9N9BM12_9GLOM</name>
<dbReference type="OrthoDB" id="407325at2759"/>
<dbReference type="SUPFAM" id="SSF53335">
    <property type="entry name" value="S-adenosyl-L-methionine-dependent methyltransferases"/>
    <property type="match status" value="1"/>
</dbReference>
<dbReference type="PANTHER" id="PTHR14614:SF132">
    <property type="entry name" value="PROTEIN-LYSINE METHYLTRANSFERASE C42C1.13"/>
    <property type="match status" value="1"/>
</dbReference>
<evidence type="ECO:0000313" key="1">
    <source>
        <dbReference type="EMBL" id="CAG8569200.1"/>
    </source>
</evidence>
<keyword evidence="2" id="KW-1185">Reference proteome</keyword>
<accession>A0A9N9BM12</accession>